<organism evidence="1 2">
    <name type="scientific">Nostoc azollae (strain 0708)</name>
    <name type="common">Anabaena azollae (strain 0708)</name>
    <dbReference type="NCBI Taxonomy" id="551115"/>
    <lineage>
        <taxon>Bacteria</taxon>
        <taxon>Bacillati</taxon>
        <taxon>Cyanobacteriota</taxon>
        <taxon>Cyanophyceae</taxon>
        <taxon>Nostocales</taxon>
        <taxon>Nostocaceae</taxon>
        <taxon>Trichormus</taxon>
    </lineage>
</organism>
<evidence type="ECO:0000313" key="1">
    <source>
        <dbReference type="EMBL" id="ADI62713.1"/>
    </source>
</evidence>
<sequence>MPFTPTNQKNIDDASVNHKFTVHTSHFFRQALVIKSLQAVVKQKFFEYREVSKRQK</sequence>
<reference evidence="1 2" key="1">
    <citation type="journal article" date="2010" name="PLoS ONE">
        <title>Genome erosion in a nitrogen-fixing vertically transmitted endosymbiotic multicellular cyanobacterium.</title>
        <authorList>
            <person name="Ran L."/>
            <person name="Larsson J."/>
            <person name="Vigil-Stenman T."/>
            <person name="Nylander J.A."/>
            <person name="Ininbergs K."/>
            <person name="Zheng W.W."/>
            <person name="Lapidus A."/>
            <person name="Lowry S."/>
            <person name="Haselkorn R."/>
            <person name="Bergman B."/>
        </authorList>
    </citation>
    <scope>NUCLEOTIDE SEQUENCE [LARGE SCALE GENOMIC DNA]</scope>
    <source>
        <strain evidence="1 2">0708</strain>
    </source>
</reference>
<dbReference type="KEGG" id="naz:Aazo_0059"/>
<gene>
    <name evidence="1" type="ordered locus">Aazo_0059</name>
</gene>
<keyword evidence="2" id="KW-1185">Reference proteome</keyword>
<dbReference type="HOGENOM" id="CLU_3009794_0_0_3"/>
<dbReference type="AlphaFoldDB" id="D7DVD8"/>
<proteinExistence type="predicted"/>
<evidence type="ECO:0000313" key="2">
    <source>
        <dbReference type="Proteomes" id="UP000001511"/>
    </source>
</evidence>
<name>D7DVD8_NOSA0</name>
<accession>D7DVD8</accession>
<protein>
    <submittedName>
        <fullName evidence="1">Uncharacterized protein</fullName>
    </submittedName>
</protein>
<dbReference type="Proteomes" id="UP000001511">
    <property type="component" value="Chromosome"/>
</dbReference>
<dbReference type="EMBL" id="CP002059">
    <property type="protein sequence ID" value="ADI62713.1"/>
    <property type="molecule type" value="Genomic_DNA"/>
</dbReference>